<evidence type="ECO:0000313" key="1">
    <source>
        <dbReference type="EMBL" id="JAH59487.1"/>
    </source>
</evidence>
<reference evidence="1" key="2">
    <citation type="journal article" date="2015" name="Fish Shellfish Immunol.">
        <title>Early steps in the European eel (Anguilla anguilla)-Vibrio vulnificus interaction in the gills: Role of the RtxA13 toxin.</title>
        <authorList>
            <person name="Callol A."/>
            <person name="Pajuelo D."/>
            <person name="Ebbesson L."/>
            <person name="Teles M."/>
            <person name="MacKenzie S."/>
            <person name="Amaro C."/>
        </authorList>
    </citation>
    <scope>NUCLEOTIDE SEQUENCE</scope>
</reference>
<organism evidence="1">
    <name type="scientific">Anguilla anguilla</name>
    <name type="common">European freshwater eel</name>
    <name type="synonym">Muraena anguilla</name>
    <dbReference type="NCBI Taxonomy" id="7936"/>
    <lineage>
        <taxon>Eukaryota</taxon>
        <taxon>Metazoa</taxon>
        <taxon>Chordata</taxon>
        <taxon>Craniata</taxon>
        <taxon>Vertebrata</taxon>
        <taxon>Euteleostomi</taxon>
        <taxon>Actinopterygii</taxon>
        <taxon>Neopterygii</taxon>
        <taxon>Teleostei</taxon>
        <taxon>Anguilliformes</taxon>
        <taxon>Anguillidae</taxon>
        <taxon>Anguilla</taxon>
    </lineage>
</organism>
<dbReference type="AlphaFoldDB" id="A0A0E9U177"/>
<protein>
    <submittedName>
        <fullName evidence="1">Uncharacterized protein</fullName>
    </submittedName>
</protein>
<proteinExistence type="predicted"/>
<reference evidence="1" key="1">
    <citation type="submission" date="2014-11" db="EMBL/GenBank/DDBJ databases">
        <authorList>
            <person name="Amaro Gonzalez C."/>
        </authorList>
    </citation>
    <scope>NUCLEOTIDE SEQUENCE</scope>
</reference>
<name>A0A0E9U177_ANGAN</name>
<dbReference type="EMBL" id="GBXM01049090">
    <property type="protein sequence ID" value="JAH59487.1"/>
    <property type="molecule type" value="Transcribed_RNA"/>
</dbReference>
<accession>A0A0E9U177</accession>
<sequence length="35" mass="4178">MSMKCGEFHGLCPERLYRTVSARRWTSSLTWLSTW</sequence>